<gene>
    <name evidence="1" type="ORF">GGR03_004125</name>
</gene>
<accession>A0A7W6MRH0</accession>
<comment type="caution">
    <text evidence="1">The sequence shown here is derived from an EMBL/GenBank/DDBJ whole genome shotgun (WGS) entry which is preliminary data.</text>
</comment>
<proteinExistence type="predicted"/>
<dbReference type="Proteomes" id="UP000588647">
    <property type="component" value="Unassembled WGS sequence"/>
</dbReference>
<protein>
    <submittedName>
        <fullName evidence="1">Uncharacterized protein</fullName>
    </submittedName>
</protein>
<dbReference type="RefSeq" id="WP_183210585.1">
    <property type="nucleotide sequence ID" value="NZ_JAAAMM010000005.1"/>
</dbReference>
<dbReference type="EMBL" id="JACIEM010000005">
    <property type="protein sequence ID" value="MBB4005030.1"/>
    <property type="molecule type" value="Genomic_DNA"/>
</dbReference>
<evidence type="ECO:0000313" key="1">
    <source>
        <dbReference type="EMBL" id="MBB4005030.1"/>
    </source>
</evidence>
<sequence>MLDIKKRKTMVRERALAEGLREFVAELRLVEVVDYIAFLRLERYGNLDDIVTSSAEPYFKPGVLRFANSGEVLLGWGEVPVVSLALEFRFEDVKAHFRLELGASTAAVDITYIAFDGPEQDADAQTERLLKAMGDARLTR</sequence>
<name>A0A7W6MRH0_9HYPH</name>
<reference evidence="1 2" key="1">
    <citation type="submission" date="2020-08" db="EMBL/GenBank/DDBJ databases">
        <title>Genomic Encyclopedia of Type Strains, Phase IV (KMG-IV): sequencing the most valuable type-strain genomes for metagenomic binning, comparative biology and taxonomic classification.</title>
        <authorList>
            <person name="Goeker M."/>
        </authorList>
    </citation>
    <scope>NUCLEOTIDE SEQUENCE [LARGE SCALE GENOMIC DNA]</scope>
    <source>
        <strain evidence="1 2">DSM 103570</strain>
    </source>
</reference>
<evidence type="ECO:0000313" key="2">
    <source>
        <dbReference type="Proteomes" id="UP000588647"/>
    </source>
</evidence>
<organism evidence="1 2">
    <name type="scientific">Aurantimonas endophytica</name>
    <dbReference type="NCBI Taxonomy" id="1522175"/>
    <lineage>
        <taxon>Bacteria</taxon>
        <taxon>Pseudomonadati</taxon>
        <taxon>Pseudomonadota</taxon>
        <taxon>Alphaproteobacteria</taxon>
        <taxon>Hyphomicrobiales</taxon>
        <taxon>Aurantimonadaceae</taxon>
        <taxon>Aurantimonas</taxon>
    </lineage>
</organism>
<keyword evidence="2" id="KW-1185">Reference proteome</keyword>
<dbReference type="AlphaFoldDB" id="A0A7W6MRH0"/>